<dbReference type="RefSeq" id="WP_005219062.1">
    <property type="nucleotide sequence ID" value="NZ_KI392035.1"/>
</dbReference>
<reference evidence="2 3" key="1">
    <citation type="journal article" date="2014" name="Genome Announc.">
        <title>Draft genome sequences of six enterohepatic helicobacter species isolated from humans and one from rhesus macaques.</title>
        <authorList>
            <person name="Shen Z."/>
            <person name="Sheh A."/>
            <person name="Young S.K."/>
            <person name="Abouelliel A."/>
            <person name="Ward D.V."/>
            <person name="Earl A.M."/>
            <person name="Fox J.G."/>
        </authorList>
    </citation>
    <scope>NUCLEOTIDE SEQUENCE [LARGE SCALE GENOMIC DNA]</scope>
    <source>
        <strain evidence="2 3">ATCC 43879</strain>
    </source>
</reference>
<comment type="caution">
    <text evidence="2">The sequence shown here is derived from an EMBL/GenBank/DDBJ whole genome shotgun (WGS) entry which is preliminary data.</text>
</comment>
<keyword evidence="3" id="KW-1185">Reference proteome</keyword>
<dbReference type="OrthoDB" id="5325922at2"/>
<feature type="chain" id="PRO_5002934410" description="Outer membrane protein beta-barrel domain-containing protein" evidence="1">
    <location>
        <begin position="26"/>
        <end position="253"/>
    </location>
</feature>
<dbReference type="EMBL" id="ACDN02000023">
    <property type="protein sequence ID" value="EEO24375.1"/>
    <property type="molecule type" value="Genomic_DNA"/>
</dbReference>
<sequence>MNINIYKKLGLGIVLAGSLMMSANAACDSLFCIGGNVGIGAVYSDFGGNGSLDGNFKGGYGAFDIDFLVLRRLQFGLGFKVGPGSMGVFGTNAPSESDRFIAGNTGYFANAQYKMGFNVASLNSPLYINFVFGIEGHFGAIGHAFGSYGAELEGKKTLTQKAKLLYSFGGGAVRPFYVLKESKQSFSENKLGYGLFGSLGVDVSLTSMLGIYVKGIIKYYNVPQSNALTINSKQVNFPAAHAWSVMLETGLSF</sequence>
<gene>
    <name evidence="2" type="ORF">HRAG_01432</name>
</gene>
<organism evidence="2 3">
    <name type="scientific">Helicobacter bilis ATCC 43879</name>
    <dbReference type="NCBI Taxonomy" id="613026"/>
    <lineage>
        <taxon>Bacteria</taxon>
        <taxon>Pseudomonadati</taxon>
        <taxon>Campylobacterota</taxon>
        <taxon>Epsilonproteobacteria</taxon>
        <taxon>Campylobacterales</taxon>
        <taxon>Helicobacteraceae</taxon>
        <taxon>Helicobacter</taxon>
    </lineage>
</organism>
<evidence type="ECO:0000313" key="3">
    <source>
        <dbReference type="Proteomes" id="UP000005085"/>
    </source>
</evidence>
<dbReference type="Proteomes" id="UP000005085">
    <property type="component" value="Unassembled WGS sequence"/>
</dbReference>
<keyword evidence="1" id="KW-0732">Signal</keyword>
<name>C3XH86_9HELI</name>
<dbReference type="AlphaFoldDB" id="C3XH86"/>
<dbReference type="HOGENOM" id="CLU_088901_0_0_7"/>
<evidence type="ECO:0008006" key="4">
    <source>
        <dbReference type="Google" id="ProtNLM"/>
    </source>
</evidence>
<protein>
    <recommendedName>
        <fullName evidence="4">Outer membrane protein beta-barrel domain-containing protein</fullName>
    </recommendedName>
</protein>
<proteinExistence type="predicted"/>
<accession>C3XH86</accession>
<evidence type="ECO:0000256" key="1">
    <source>
        <dbReference type="SAM" id="SignalP"/>
    </source>
</evidence>
<feature type="signal peptide" evidence="1">
    <location>
        <begin position="1"/>
        <end position="25"/>
    </location>
</feature>
<evidence type="ECO:0000313" key="2">
    <source>
        <dbReference type="EMBL" id="EEO24375.1"/>
    </source>
</evidence>